<dbReference type="HOGENOM" id="CLU_713817_0_0_1"/>
<dbReference type="PROSITE" id="PS00028">
    <property type="entry name" value="ZINC_FINGER_C2H2_1"/>
    <property type="match status" value="1"/>
</dbReference>
<dbReference type="GeneID" id="25974477"/>
<protein>
    <recommendedName>
        <fullName evidence="2">C2H2-type domain-containing protein</fullName>
    </recommendedName>
</protein>
<dbReference type="eggNOG" id="ENOG502S4ZA">
    <property type="taxonomic scope" value="Eukaryota"/>
</dbReference>
<gene>
    <name evidence="3" type="ORF">CMQ_1583</name>
</gene>
<reference evidence="3 4" key="1">
    <citation type="journal article" date="2011" name="Proc. Natl. Acad. Sci. U.S.A.">
        <title>Genome and transcriptome analyses of the mountain pine beetle-fungal symbiont Grosmannia clavigera, a lodgepole pine pathogen.</title>
        <authorList>
            <person name="DiGuistini S."/>
            <person name="Wang Y."/>
            <person name="Liao N.Y."/>
            <person name="Taylor G."/>
            <person name="Tanguay P."/>
            <person name="Feau N."/>
            <person name="Henrissat B."/>
            <person name="Chan S.K."/>
            <person name="Hesse-Orce U."/>
            <person name="Alamouti S.M."/>
            <person name="Tsui C.K.M."/>
            <person name="Docking R.T."/>
            <person name="Levasseur A."/>
            <person name="Haridas S."/>
            <person name="Robertson G."/>
            <person name="Birol I."/>
            <person name="Holt R.A."/>
            <person name="Marra M.A."/>
            <person name="Hamelin R.C."/>
            <person name="Hirst M."/>
            <person name="Jones S.J.M."/>
            <person name="Bohlmann J."/>
            <person name="Breuil C."/>
        </authorList>
    </citation>
    <scope>NUCLEOTIDE SEQUENCE [LARGE SCALE GENOMIC DNA]</scope>
    <source>
        <strain evidence="4">kw1407 / UAMH 11150</strain>
    </source>
</reference>
<evidence type="ECO:0000313" key="4">
    <source>
        <dbReference type="Proteomes" id="UP000007796"/>
    </source>
</evidence>
<evidence type="ECO:0000259" key="2">
    <source>
        <dbReference type="PROSITE" id="PS00028"/>
    </source>
</evidence>
<evidence type="ECO:0000256" key="1">
    <source>
        <dbReference type="SAM" id="MobiDB-lite"/>
    </source>
</evidence>
<dbReference type="InParanoid" id="F0XDF3"/>
<organism evidence="4">
    <name type="scientific">Grosmannia clavigera (strain kw1407 / UAMH 11150)</name>
    <name type="common">Blue stain fungus</name>
    <name type="synonym">Graphiocladiella clavigera</name>
    <dbReference type="NCBI Taxonomy" id="655863"/>
    <lineage>
        <taxon>Eukaryota</taxon>
        <taxon>Fungi</taxon>
        <taxon>Dikarya</taxon>
        <taxon>Ascomycota</taxon>
        <taxon>Pezizomycotina</taxon>
        <taxon>Sordariomycetes</taxon>
        <taxon>Sordariomycetidae</taxon>
        <taxon>Ophiostomatales</taxon>
        <taxon>Ophiostomataceae</taxon>
        <taxon>Leptographium</taxon>
    </lineage>
</organism>
<accession>F0XDF3</accession>
<evidence type="ECO:0000313" key="3">
    <source>
        <dbReference type="EMBL" id="EFX04655.1"/>
    </source>
</evidence>
<dbReference type="RefSeq" id="XP_014174137.1">
    <property type="nucleotide sequence ID" value="XM_014318662.1"/>
</dbReference>
<dbReference type="Proteomes" id="UP000007796">
    <property type="component" value="Unassembled WGS sequence"/>
</dbReference>
<feature type="region of interest" description="Disordered" evidence="1">
    <location>
        <begin position="1"/>
        <end position="68"/>
    </location>
</feature>
<sequence>MATESKVKAAARSYEDELDTYPLPQVMSDLDTRYPGQSTNSGLAQRAPAGTPLSVTRFTPPQKSSGSHSGAIAENLLVVGIPATPKAPVPLTATGRSPFTVSIPPLSAERLRELPKPSSPVVAVGRRTNTVDNNNSRIRGGRPKGWRPGMSYREVALRNLGVDGDATSTVLLTPQKKSKDPAHRMPRQRRIAGSQKPNYVLKRKGRPPLLSIEAVQRSIFLNSKAVFRPFLCEWAGCRAELQNMATLRKHVVVVHGRAAKCCWRKCAERTMPPALPTTGAGGEGETLMEHIEYNHLAPAEWHQGDGFANSGCLGPPALRIGARAEDGGPGHLATVHLPRYLLDEEGNQVTPLLQDPLLEPAALSRSRAETMRRLQDAYRQIRRQRGP</sequence>
<dbReference type="AlphaFoldDB" id="F0XDF3"/>
<proteinExistence type="predicted"/>
<feature type="compositionally biased region" description="Polar residues" evidence="1">
    <location>
        <begin position="53"/>
        <end position="68"/>
    </location>
</feature>
<dbReference type="OrthoDB" id="5424797at2759"/>
<dbReference type="STRING" id="655863.F0XDF3"/>
<dbReference type="EMBL" id="GL629765">
    <property type="protein sequence ID" value="EFX04655.1"/>
    <property type="molecule type" value="Genomic_DNA"/>
</dbReference>
<feature type="domain" description="C2H2-type" evidence="2">
    <location>
        <begin position="232"/>
        <end position="255"/>
    </location>
</feature>
<dbReference type="InterPro" id="IPR013087">
    <property type="entry name" value="Znf_C2H2_type"/>
</dbReference>
<name>F0XDF3_GROCL</name>
<keyword evidence="4" id="KW-1185">Reference proteome</keyword>